<dbReference type="InterPro" id="IPR025525">
    <property type="entry name" value="hAT-like_transposase_RNase-H"/>
</dbReference>
<dbReference type="InterPro" id="IPR003656">
    <property type="entry name" value="Znf_BED"/>
</dbReference>
<feature type="region of interest" description="Disordered" evidence="11">
    <location>
        <begin position="1"/>
        <end position="55"/>
    </location>
</feature>
<comment type="caution">
    <text evidence="13">The sequence shown here is derived from an EMBL/GenBank/DDBJ whole genome shotgun (WGS) entry which is preliminary data.</text>
</comment>
<dbReference type="SMART" id="SM00614">
    <property type="entry name" value="ZnF_BED"/>
    <property type="match status" value="2"/>
</dbReference>
<dbReference type="GO" id="GO:0005634">
    <property type="term" value="C:nucleus"/>
    <property type="evidence" value="ECO:0007669"/>
    <property type="project" value="UniProtKB-SubCell"/>
</dbReference>
<comment type="subunit">
    <text evidence="2">Homodimer.</text>
</comment>
<dbReference type="PANTHER" id="PTHR46481:SF10">
    <property type="entry name" value="ZINC FINGER BED DOMAIN-CONTAINING PROTEIN 39"/>
    <property type="match status" value="1"/>
</dbReference>
<feature type="region of interest" description="Disordered" evidence="11">
    <location>
        <begin position="269"/>
        <end position="344"/>
    </location>
</feature>
<keyword evidence="9" id="KW-0539">Nucleus</keyword>
<evidence type="ECO:0000256" key="2">
    <source>
        <dbReference type="ARBA" id="ARBA00011738"/>
    </source>
</evidence>
<dbReference type="GO" id="GO:0008270">
    <property type="term" value="F:zinc ion binding"/>
    <property type="evidence" value="ECO:0007669"/>
    <property type="project" value="UniProtKB-KW"/>
</dbReference>
<keyword evidence="14" id="KW-1185">Reference proteome</keyword>
<evidence type="ECO:0000256" key="1">
    <source>
        <dbReference type="ARBA" id="ARBA00004123"/>
    </source>
</evidence>
<feature type="compositionally biased region" description="Polar residues" evidence="11">
    <location>
        <begin position="118"/>
        <end position="191"/>
    </location>
</feature>
<feature type="compositionally biased region" description="Polar residues" evidence="11">
    <location>
        <begin position="293"/>
        <end position="327"/>
    </location>
</feature>
<keyword evidence="5" id="KW-0862">Zinc</keyword>
<organism evidence="13 14">
    <name type="scientific">Lolium multiflorum</name>
    <name type="common">Italian ryegrass</name>
    <name type="synonym">Lolium perenne subsp. multiflorum</name>
    <dbReference type="NCBI Taxonomy" id="4521"/>
    <lineage>
        <taxon>Eukaryota</taxon>
        <taxon>Viridiplantae</taxon>
        <taxon>Streptophyta</taxon>
        <taxon>Embryophyta</taxon>
        <taxon>Tracheophyta</taxon>
        <taxon>Spermatophyta</taxon>
        <taxon>Magnoliopsida</taxon>
        <taxon>Liliopsida</taxon>
        <taxon>Poales</taxon>
        <taxon>Poaceae</taxon>
        <taxon>BOP clade</taxon>
        <taxon>Pooideae</taxon>
        <taxon>Poodae</taxon>
        <taxon>Poeae</taxon>
        <taxon>Poeae Chloroplast Group 2 (Poeae type)</taxon>
        <taxon>Loliodinae</taxon>
        <taxon>Loliinae</taxon>
        <taxon>Lolium</taxon>
    </lineage>
</organism>
<evidence type="ECO:0000256" key="5">
    <source>
        <dbReference type="ARBA" id="ARBA00022833"/>
    </source>
</evidence>
<keyword evidence="4 10" id="KW-0863">Zinc-finger</keyword>
<proteinExistence type="predicted"/>
<evidence type="ECO:0000256" key="8">
    <source>
        <dbReference type="ARBA" id="ARBA00023163"/>
    </source>
</evidence>
<dbReference type="InterPro" id="IPR012337">
    <property type="entry name" value="RNaseH-like_sf"/>
</dbReference>
<dbReference type="Proteomes" id="UP001231189">
    <property type="component" value="Unassembled WGS sequence"/>
</dbReference>
<comment type="subcellular location">
    <subcellularLocation>
        <location evidence="1">Nucleus</location>
    </subcellularLocation>
</comment>
<dbReference type="InterPro" id="IPR052035">
    <property type="entry name" value="ZnF_BED_domain_contain"/>
</dbReference>
<dbReference type="Pfam" id="PF14372">
    <property type="entry name" value="hAT-like_RNase-H"/>
    <property type="match status" value="1"/>
</dbReference>
<dbReference type="PROSITE" id="PS50808">
    <property type="entry name" value="ZF_BED"/>
    <property type="match status" value="1"/>
</dbReference>
<keyword evidence="3" id="KW-0479">Metal-binding</keyword>
<feature type="region of interest" description="Disordered" evidence="11">
    <location>
        <begin position="88"/>
        <end position="191"/>
    </location>
</feature>
<evidence type="ECO:0000256" key="10">
    <source>
        <dbReference type="PROSITE-ProRule" id="PRU00027"/>
    </source>
</evidence>
<dbReference type="AlphaFoldDB" id="A0AAD8U3L1"/>
<evidence type="ECO:0000313" key="14">
    <source>
        <dbReference type="Proteomes" id="UP001231189"/>
    </source>
</evidence>
<feature type="compositionally biased region" description="Polar residues" evidence="11">
    <location>
        <begin position="25"/>
        <end position="36"/>
    </location>
</feature>
<reference evidence="13" key="1">
    <citation type="submission" date="2023-07" db="EMBL/GenBank/DDBJ databases">
        <title>A chromosome-level genome assembly of Lolium multiflorum.</title>
        <authorList>
            <person name="Chen Y."/>
            <person name="Copetti D."/>
            <person name="Kolliker R."/>
            <person name="Studer B."/>
        </authorList>
    </citation>
    <scope>NUCLEOTIDE SEQUENCE</scope>
    <source>
        <strain evidence="13">02402/16</strain>
        <tissue evidence="13">Leaf</tissue>
    </source>
</reference>
<gene>
    <name evidence="13" type="ORF">QYE76_013266</name>
</gene>
<feature type="compositionally biased region" description="Polar residues" evidence="11">
    <location>
        <begin position="97"/>
        <end position="110"/>
    </location>
</feature>
<dbReference type="GO" id="GO:0046983">
    <property type="term" value="F:protein dimerization activity"/>
    <property type="evidence" value="ECO:0007669"/>
    <property type="project" value="InterPro"/>
</dbReference>
<dbReference type="Pfam" id="PF05699">
    <property type="entry name" value="Dimer_Tnp_hAT"/>
    <property type="match status" value="1"/>
</dbReference>
<sequence length="978" mass="109600">MSGQVHGELQGGSELQPKKSRKKVTITQSEKVSPTAGSKRPLSEASGSLSASKSAKVMNAKVVMTQLENSSKTVGRKLAPIVSRSPMTMARKRAHSHASSPNLAGTSKTPSLHDLSAAATSGTPTSMHDLSHDATNGTPTSMHDLSLAATSGTPTSMHDLSLAATSGTPTSMHDLSPDATNGSTRKSRRLTSTIWKDAEPIYVGRFLMQGRCKYCGNVFPASRATGTSQLGRHLKVCEVKNSMDGVMKQIKTSVEIVPDWEFDQEAVRSELSPAASNGTPTSMHDLSPDGTDGTPTSMHDLSPAATSCTPTSMHDLSPDPTNGTPTSMHDLPPTATNGSKRKQRKLTSIIWKDAEPIYIDGVLMQGRCNYCNNVFPASRVSGTSQLGRHLKVCEVKNSMDGVIQQIKTSDEIDPDWKFDQEAARSELVKLIVLHGLPFSFVEYSGFRKFCASLNPWFKSVNRVTIQNDCMDAYHQYKNAYESFFKNCNYRVSLSIDMWTSNQNLEYLCITCHWIDSKWKVRHKIIRFCLVETPHDAWNMFGVVLNSLRDWNIENKLFSFTTGNAEVNTKMVSHLRKNLVDRNLIHHEGKLLHIRCAAHVLNLVVQDGLRTMKSVVDNIRESVKYIRSSQFRKEQFAKMVAKVGIKCKHQPSLDVSTRWNSTFLMLQSTLPFRKVFETLEEQEPNYTFGPSDEEWKMVEEICQLLKVFCHATDVISGSNYPTSNLYFLEIWSVKLVLDEQAKSDNGTIRIMVNEMKKKFHMYFMESYLTNCIPVILDPRFKMQHVEFRLKQYFGVDADKHIQEVRTAIEVLFTEYAAEFEDNVNILSQERNGQEVALADSALSDWDEHVKLKKAKNRDELQRYLDEDFHPRTPDFDILKWWAVNSARYPTLGNIARDVLPVPASAIASESAFSTCRRVIADHRSSLAAETVEALMCFGDWIRPSGSSSKASTPHVMPSTVDEEMTLLKAQAGEKNWSEE</sequence>
<dbReference type="EMBL" id="JAUUTY010000001">
    <property type="protein sequence ID" value="KAK1696569.1"/>
    <property type="molecule type" value="Genomic_DNA"/>
</dbReference>
<evidence type="ECO:0000256" key="11">
    <source>
        <dbReference type="SAM" id="MobiDB-lite"/>
    </source>
</evidence>
<evidence type="ECO:0000256" key="6">
    <source>
        <dbReference type="ARBA" id="ARBA00023015"/>
    </source>
</evidence>
<evidence type="ECO:0000259" key="12">
    <source>
        <dbReference type="PROSITE" id="PS50808"/>
    </source>
</evidence>
<accession>A0AAD8U3L1</accession>
<evidence type="ECO:0000313" key="13">
    <source>
        <dbReference type="EMBL" id="KAK1696569.1"/>
    </source>
</evidence>
<evidence type="ECO:0000256" key="9">
    <source>
        <dbReference type="ARBA" id="ARBA00023242"/>
    </source>
</evidence>
<dbReference type="GO" id="GO:0003677">
    <property type="term" value="F:DNA binding"/>
    <property type="evidence" value="ECO:0007669"/>
    <property type="project" value="UniProtKB-KW"/>
</dbReference>
<evidence type="ECO:0000256" key="4">
    <source>
        <dbReference type="ARBA" id="ARBA00022771"/>
    </source>
</evidence>
<keyword evidence="8" id="KW-0804">Transcription</keyword>
<evidence type="ECO:0000256" key="3">
    <source>
        <dbReference type="ARBA" id="ARBA00022723"/>
    </source>
</evidence>
<feature type="compositionally biased region" description="Low complexity" evidence="11">
    <location>
        <begin position="43"/>
        <end position="55"/>
    </location>
</feature>
<keyword evidence="7" id="KW-0238">DNA-binding</keyword>
<name>A0AAD8U3L1_LOLMU</name>
<feature type="compositionally biased region" description="Polar residues" evidence="11">
    <location>
        <begin position="274"/>
        <end position="284"/>
    </location>
</feature>
<evidence type="ECO:0000256" key="7">
    <source>
        <dbReference type="ARBA" id="ARBA00023125"/>
    </source>
</evidence>
<dbReference type="SUPFAM" id="SSF53098">
    <property type="entry name" value="Ribonuclease H-like"/>
    <property type="match status" value="1"/>
</dbReference>
<protein>
    <recommendedName>
        <fullName evidence="12">BED-type domain-containing protein</fullName>
    </recommendedName>
</protein>
<feature type="domain" description="BED-type" evidence="12">
    <location>
        <begin position="189"/>
        <end position="250"/>
    </location>
</feature>
<dbReference type="InterPro" id="IPR008906">
    <property type="entry name" value="HATC_C_dom"/>
</dbReference>
<dbReference type="PANTHER" id="PTHR46481">
    <property type="entry name" value="ZINC FINGER BED DOMAIN-CONTAINING PROTEIN 4"/>
    <property type="match status" value="1"/>
</dbReference>
<keyword evidence="6" id="KW-0805">Transcription regulation</keyword>